<dbReference type="PANTHER" id="PTHR31896:SF75">
    <property type="entry name" value="HXXXD-TYPE ACYL-TRANSFERASE FAMILY PROTEIN"/>
    <property type="match status" value="1"/>
</dbReference>
<accession>A0A6P5Y550</accession>
<dbReference type="Gene3D" id="3.30.559.10">
    <property type="entry name" value="Chloramphenicol acetyltransferase-like domain"/>
    <property type="match status" value="1"/>
</dbReference>
<evidence type="ECO:0000313" key="2">
    <source>
        <dbReference type="Proteomes" id="UP000515121"/>
    </source>
</evidence>
<keyword evidence="1" id="KW-0808">Transferase</keyword>
<dbReference type="InterPro" id="IPR023213">
    <property type="entry name" value="CAT-like_dom_sf"/>
</dbReference>
<evidence type="ECO:0000256" key="1">
    <source>
        <dbReference type="ARBA" id="ARBA00022679"/>
    </source>
</evidence>
<sequence length="207" mass="22976">MGDIQFISTSIVQAANQRKKLKELNYFFPLVGRLAIIEVDDETSSFFVDCSNAGVLFVHAAANEISISDIIGPKVVPSFVHSFFQLNEVKNYGGYTYNHVVVDGISFVLFFNSWAKVSQGSIELFKPPALRRWFPNGVEASVSIPNSCLTQIHEFIPPPLQHDGKITVYGGAEEGSMDIEACFLPETLQALVNDEEFMDSITIYVTI</sequence>
<keyword evidence="2" id="KW-1185">Reference proteome</keyword>
<evidence type="ECO:0000313" key="3">
    <source>
        <dbReference type="RefSeq" id="XP_022735567.1"/>
    </source>
</evidence>
<dbReference type="PANTHER" id="PTHR31896">
    <property type="entry name" value="FAMILY REGULATORY PROTEIN, PUTATIVE (AFU_ORTHOLOGUE AFUA_3G14730)-RELATED"/>
    <property type="match status" value="1"/>
</dbReference>
<dbReference type="KEGG" id="dzi:111288882"/>
<name>A0A6P5Y550_DURZI</name>
<dbReference type="RefSeq" id="XP_022735567.1">
    <property type="nucleotide sequence ID" value="XM_022879832.1"/>
</dbReference>
<organism evidence="2 3">
    <name type="scientific">Durio zibethinus</name>
    <name type="common">Durian</name>
    <dbReference type="NCBI Taxonomy" id="66656"/>
    <lineage>
        <taxon>Eukaryota</taxon>
        <taxon>Viridiplantae</taxon>
        <taxon>Streptophyta</taxon>
        <taxon>Embryophyta</taxon>
        <taxon>Tracheophyta</taxon>
        <taxon>Spermatophyta</taxon>
        <taxon>Magnoliopsida</taxon>
        <taxon>eudicotyledons</taxon>
        <taxon>Gunneridae</taxon>
        <taxon>Pentapetalae</taxon>
        <taxon>rosids</taxon>
        <taxon>malvids</taxon>
        <taxon>Malvales</taxon>
        <taxon>Malvaceae</taxon>
        <taxon>Helicteroideae</taxon>
        <taxon>Durio</taxon>
    </lineage>
</organism>
<dbReference type="Proteomes" id="UP000515121">
    <property type="component" value="Unplaced"/>
</dbReference>
<protein>
    <submittedName>
        <fullName evidence="3">Uncharacterized acetyltransferase At3g50280-like</fullName>
    </submittedName>
</protein>
<reference evidence="3" key="1">
    <citation type="submission" date="2025-08" db="UniProtKB">
        <authorList>
            <consortium name="RefSeq"/>
        </authorList>
    </citation>
    <scope>IDENTIFICATION</scope>
    <source>
        <tissue evidence="3">Fruit stalk</tissue>
    </source>
</reference>
<dbReference type="GeneID" id="111288882"/>
<dbReference type="GO" id="GO:0016740">
    <property type="term" value="F:transferase activity"/>
    <property type="evidence" value="ECO:0007669"/>
    <property type="project" value="UniProtKB-KW"/>
</dbReference>
<dbReference type="OrthoDB" id="1422977at2759"/>
<dbReference type="Pfam" id="PF02458">
    <property type="entry name" value="Transferase"/>
    <property type="match status" value="1"/>
</dbReference>
<proteinExistence type="predicted"/>
<gene>
    <name evidence="3" type="primary">LOC111288882</name>
</gene>
<dbReference type="AlphaFoldDB" id="A0A6P5Y550"/>
<dbReference type="InterPro" id="IPR051283">
    <property type="entry name" value="Sec_Metabolite_Acyltrans"/>
</dbReference>